<dbReference type="PANTHER" id="PTHR14689:SF0">
    <property type="entry name" value="COILED-COIL DOMAIN-CONTAINING PROTEIN 82"/>
    <property type="match status" value="1"/>
</dbReference>
<feature type="region of interest" description="Disordered" evidence="1">
    <location>
        <begin position="573"/>
        <end position="618"/>
    </location>
</feature>
<keyword evidence="4" id="KW-1185">Reference proteome</keyword>
<dbReference type="Pfam" id="PF13926">
    <property type="entry name" value="DUF4211"/>
    <property type="match status" value="1"/>
</dbReference>
<feature type="compositionally biased region" description="Basic and acidic residues" evidence="1">
    <location>
        <begin position="933"/>
        <end position="968"/>
    </location>
</feature>
<feature type="region of interest" description="Disordered" evidence="1">
    <location>
        <begin position="689"/>
        <end position="711"/>
    </location>
</feature>
<feature type="compositionally biased region" description="Acidic residues" evidence="1">
    <location>
        <begin position="969"/>
        <end position="980"/>
    </location>
</feature>
<feature type="region of interest" description="Disordered" evidence="1">
    <location>
        <begin position="464"/>
        <end position="500"/>
    </location>
</feature>
<reference evidence="3 4" key="1">
    <citation type="journal article" date="2024" name="BMC Genomics">
        <title>De novo assembly and annotation of Popillia japonica's genome with initial clues to its potential as an invasive pest.</title>
        <authorList>
            <person name="Cucini C."/>
            <person name="Boschi S."/>
            <person name="Funari R."/>
            <person name="Cardaioli E."/>
            <person name="Iannotti N."/>
            <person name="Marturano G."/>
            <person name="Paoli F."/>
            <person name="Bruttini M."/>
            <person name="Carapelli A."/>
            <person name="Frati F."/>
            <person name="Nardi F."/>
        </authorList>
    </citation>
    <scope>NUCLEOTIDE SEQUENCE [LARGE SCALE GENOMIC DNA]</scope>
    <source>
        <strain evidence="3">DMR45628</strain>
    </source>
</reference>
<feature type="compositionally biased region" description="Basic residues" evidence="1">
    <location>
        <begin position="1000"/>
        <end position="1013"/>
    </location>
</feature>
<feature type="region of interest" description="Disordered" evidence="1">
    <location>
        <begin position="183"/>
        <end position="223"/>
    </location>
</feature>
<name>A0AAW1JGF5_POPJA</name>
<dbReference type="Proteomes" id="UP001458880">
    <property type="component" value="Unassembled WGS sequence"/>
</dbReference>
<accession>A0AAW1JGF5</accession>
<evidence type="ECO:0000259" key="2">
    <source>
        <dbReference type="Pfam" id="PF13926"/>
    </source>
</evidence>
<feature type="compositionally biased region" description="Polar residues" evidence="1">
    <location>
        <begin position="471"/>
        <end position="481"/>
    </location>
</feature>
<feature type="compositionally biased region" description="Polar residues" evidence="1">
    <location>
        <begin position="1052"/>
        <end position="1076"/>
    </location>
</feature>
<feature type="compositionally biased region" description="Polar residues" evidence="1">
    <location>
        <begin position="260"/>
        <end position="272"/>
    </location>
</feature>
<organism evidence="3 4">
    <name type="scientific">Popillia japonica</name>
    <name type="common">Japanese beetle</name>
    <dbReference type="NCBI Taxonomy" id="7064"/>
    <lineage>
        <taxon>Eukaryota</taxon>
        <taxon>Metazoa</taxon>
        <taxon>Ecdysozoa</taxon>
        <taxon>Arthropoda</taxon>
        <taxon>Hexapoda</taxon>
        <taxon>Insecta</taxon>
        <taxon>Pterygota</taxon>
        <taxon>Neoptera</taxon>
        <taxon>Endopterygota</taxon>
        <taxon>Coleoptera</taxon>
        <taxon>Polyphaga</taxon>
        <taxon>Scarabaeiformia</taxon>
        <taxon>Scarabaeidae</taxon>
        <taxon>Rutelinae</taxon>
        <taxon>Popillia</taxon>
    </lineage>
</organism>
<dbReference type="EMBL" id="JASPKY010000382">
    <property type="protein sequence ID" value="KAK9702827.1"/>
    <property type="molecule type" value="Genomic_DNA"/>
</dbReference>
<feature type="compositionally biased region" description="Basic and acidic residues" evidence="1">
    <location>
        <begin position="885"/>
        <end position="900"/>
    </location>
</feature>
<feature type="compositionally biased region" description="Low complexity" evidence="1">
    <location>
        <begin position="796"/>
        <end position="823"/>
    </location>
</feature>
<sequence>MAYGAIFRKYVIEDELKIHNSSKRNVMATWLALKYIRHGSCWAMVGICFLQSFSCSTTTGSPATTTTQILPGGFLSPPPVGYEVFSPLFHSTTKPAAHYVNQHRQALAQAQAAAASASKQSADGEYHGQAQAFFEQGPTPWQQNSPFGILPHESVVATTKAGPYENFNAHFAAQSLNQLVANNSKNVRPRSPQVTTATTKSSSSQNSTSFFQGPSTYSAESTNSTKTFSTANTANLQQTCIVTSPTNTSVSKDYRVPQVPNRSAFPSTSPSRTVEKSFPAAANVKQPQQPPPQIQTKAQTKIYPELGSQTERQRNNEDSQSSPISYTMDNSRLTYAGNNVGTKRNQFQHSNYRHYQQQGSESDFQRPKPGSDYALSNGPDTAAIPRKQSPLQAHSQASPIGHAQSPAYPMYNSPMNSISSPQQNNNQVTPPSPLDVSVSRGNSQTSNVAYSSVITRALNNEKNYGDRYERQGNQSGNNQTCWDDRRKYQPQNTQNNYNPGTMEISNRGTDPQQPNRATLVNVTDRQQAYFDNNHQVTMADLSSCRGDPMSIVKNLQQSCQVQQPEIKQEEKVSVKRRKSGDKGGATVMNEGVPPNGPPMDYFPSPIPPPAHSSGVNQQQQNGGYFDFDRWNLPNPNTKLFGSQGLHQQHQGLMVPHPHSHPPPPLPYFPPFHLPHHPTEYPSSVELTPLSTYSEQSPQPTTSQFPPQDDQPKVVVPNIEEELNYLAQDNVVYKTNANSCNPNSATCVRPNTVVNKKSESPTGPGVGFMNSYLKFLQGEKDNSPPPASRGNRKQSWTKTKTVVTTTVPDVKPTNTNTNSNGVVTRPPPIPAPISTPRLSQGDPQDDPRYFPLPKERKKNSFDSSDDGVSSDDEFFHHKKASLPPVKVDHPPPSHPPKEKEKQKRKGRPPKVGDANEKRKPKAEKHKHANQDGTKPVRKEVPAEVIPKRESSKRAAKERSNIKLIAKREEEGDENDFVDSDSDPAWTPQYKDEPEQDVMMTKRTRRGKPGRKRNSRNLLSTAAEGTGIHDISDNSNDVLSTKKQRASAKKENQKQLSDQSNESNTGHSLTQKNLPTMSDDNFFKPGEFVVIKSELSEEWPAIWRVDGKTLLQKYEPFEQNGQTLYRNISTYTSWTPESKKQYMSVPVKYRSQSHLETIVEFLRNEMTIVDHAFLDKVMKENEVYQDNFEVYIQTLISQALDSNFLTEIFQEQDDYFLSNVQTIDEITRSKKQKLLTLLRWPHPVQIAVSTWPCFNIIRELSTPDFQNRNCAACQQSGVSVRVLMYGQPYNSTTLEGCQPDPQAANEKDFLMCRICSNRVQLLNKISHQKYLMYIECAKRVAEKRSTDPHKDTTCILNELLADESWLNQLFLDVRNSWGEVDSLEHNYKLRNSKSQ</sequence>
<feature type="compositionally biased region" description="Polar residues" evidence="1">
    <location>
        <begin position="210"/>
        <end position="223"/>
    </location>
</feature>
<feature type="region of interest" description="Disordered" evidence="1">
    <location>
        <begin position="776"/>
        <end position="1076"/>
    </location>
</feature>
<comment type="caution">
    <text evidence="3">The sequence shown here is derived from an EMBL/GenBank/DDBJ whole genome shotgun (WGS) entry which is preliminary data.</text>
</comment>
<feature type="compositionally biased region" description="Basic residues" evidence="1">
    <location>
        <begin position="917"/>
        <end position="926"/>
    </location>
</feature>
<feature type="domain" description="DUF4211" evidence="2">
    <location>
        <begin position="1175"/>
        <end position="1292"/>
    </location>
</feature>
<feature type="region of interest" description="Disordered" evidence="1">
    <location>
        <begin position="247"/>
        <end position="330"/>
    </location>
</feature>
<feature type="compositionally biased region" description="Low complexity" evidence="1">
    <location>
        <begin position="412"/>
        <end position="427"/>
    </location>
</feature>
<feature type="compositionally biased region" description="Low complexity" evidence="1">
    <location>
        <begin position="489"/>
        <end position="499"/>
    </location>
</feature>
<gene>
    <name evidence="3" type="ORF">QE152_g29687</name>
</gene>
<feature type="compositionally biased region" description="Polar residues" evidence="1">
    <location>
        <begin position="318"/>
        <end position="330"/>
    </location>
</feature>
<feature type="region of interest" description="Disordered" evidence="1">
    <location>
        <begin position="353"/>
        <end position="450"/>
    </location>
</feature>
<feature type="compositionally biased region" description="Acidic residues" evidence="1">
    <location>
        <begin position="862"/>
        <end position="871"/>
    </location>
</feature>
<evidence type="ECO:0000256" key="1">
    <source>
        <dbReference type="SAM" id="MobiDB-lite"/>
    </source>
</evidence>
<dbReference type="GO" id="GO:0005634">
    <property type="term" value="C:nucleus"/>
    <property type="evidence" value="ECO:0007669"/>
    <property type="project" value="TreeGrafter"/>
</dbReference>
<dbReference type="InterPro" id="IPR025451">
    <property type="entry name" value="DUF4211"/>
</dbReference>
<feature type="compositionally biased region" description="Polar residues" evidence="1">
    <location>
        <begin position="439"/>
        <end position="450"/>
    </location>
</feature>
<protein>
    <recommendedName>
        <fullName evidence="2">DUF4211 domain-containing protein</fullName>
    </recommendedName>
</protein>
<feature type="compositionally biased region" description="Polar residues" evidence="1">
    <location>
        <begin position="389"/>
        <end position="398"/>
    </location>
</feature>
<evidence type="ECO:0000313" key="4">
    <source>
        <dbReference type="Proteomes" id="UP001458880"/>
    </source>
</evidence>
<feature type="compositionally biased region" description="Polar residues" evidence="1">
    <location>
        <begin position="353"/>
        <end position="362"/>
    </location>
</feature>
<dbReference type="PANTHER" id="PTHR14689">
    <property type="entry name" value="PHORBOL-ESTER_DAG-TYPE DOMAIN-CONTAINING PROTEIN"/>
    <property type="match status" value="1"/>
</dbReference>
<feature type="compositionally biased region" description="Low complexity" evidence="1">
    <location>
        <begin position="695"/>
        <end position="711"/>
    </location>
</feature>
<evidence type="ECO:0000313" key="3">
    <source>
        <dbReference type="EMBL" id="KAK9702827.1"/>
    </source>
</evidence>
<proteinExistence type="predicted"/>
<feature type="compositionally biased region" description="Low complexity" evidence="1">
    <location>
        <begin position="195"/>
        <end position="209"/>
    </location>
</feature>